<dbReference type="PANTHER" id="PTHR24421">
    <property type="entry name" value="NITRATE/NITRITE SENSOR PROTEIN NARX-RELATED"/>
    <property type="match status" value="1"/>
</dbReference>
<evidence type="ECO:0000256" key="1">
    <source>
        <dbReference type="ARBA" id="ARBA00000085"/>
    </source>
</evidence>
<dbReference type="EC" id="2.7.13.3" evidence="2"/>
<evidence type="ECO:0000256" key="2">
    <source>
        <dbReference type="ARBA" id="ARBA00012438"/>
    </source>
</evidence>
<evidence type="ECO:0000256" key="7">
    <source>
        <dbReference type="ARBA" id="ARBA00022840"/>
    </source>
</evidence>
<feature type="transmembrane region" description="Helical" evidence="9">
    <location>
        <begin position="170"/>
        <end position="191"/>
    </location>
</feature>
<dbReference type="EMBL" id="JBIMSO010000041">
    <property type="protein sequence ID" value="MFH5208539.1"/>
    <property type="molecule type" value="Genomic_DNA"/>
</dbReference>
<evidence type="ECO:0000256" key="9">
    <source>
        <dbReference type="SAM" id="Phobius"/>
    </source>
</evidence>
<feature type="transmembrane region" description="Helical" evidence="9">
    <location>
        <begin position="237"/>
        <end position="257"/>
    </location>
</feature>
<feature type="transmembrane region" description="Helical" evidence="9">
    <location>
        <begin position="39"/>
        <end position="58"/>
    </location>
</feature>
<dbReference type="Gene3D" id="1.20.5.1930">
    <property type="match status" value="1"/>
</dbReference>
<evidence type="ECO:0000256" key="5">
    <source>
        <dbReference type="ARBA" id="ARBA00022741"/>
    </source>
</evidence>
<evidence type="ECO:0000313" key="11">
    <source>
        <dbReference type="EMBL" id="MFH5208539.1"/>
    </source>
</evidence>
<keyword evidence="9" id="KW-1133">Transmembrane helix</keyword>
<dbReference type="InterPro" id="IPR011712">
    <property type="entry name" value="Sig_transdc_His_kin_sub3_dim/P"/>
</dbReference>
<dbReference type="Pfam" id="PF02518">
    <property type="entry name" value="HATPase_c"/>
    <property type="match status" value="1"/>
</dbReference>
<dbReference type="Pfam" id="PF07730">
    <property type="entry name" value="HisKA_3"/>
    <property type="match status" value="1"/>
</dbReference>
<comment type="caution">
    <text evidence="11">The sequence shown here is derived from an EMBL/GenBank/DDBJ whole genome shotgun (WGS) entry which is preliminary data.</text>
</comment>
<keyword evidence="9" id="KW-0812">Transmembrane</keyword>
<evidence type="ECO:0000259" key="10">
    <source>
        <dbReference type="SMART" id="SM00387"/>
    </source>
</evidence>
<accession>A0ABW7JL83</accession>
<protein>
    <recommendedName>
        <fullName evidence="2">histidine kinase</fullName>
        <ecNumber evidence="2">2.7.13.3</ecNumber>
    </recommendedName>
</protein>
<dbReference type="CDD" id="cd16917">
    <property type="entry name" value="HATPase_UhpB-NarQ-NarX-like"/>
    <property type="match status" value="1"/>
</dbReference>
<dbReference type="InterPro" id="IPR050482">
    <property type="entry name" value="Sensor_HK_TwoCompSys"/>
</dbReference>
<name>A0ABW7JL83_9NOCA</name>
<reference evidence="11 12" key="1">
    <citation type="submission" date="2024-10" db="EMBL/GenBank/DDBJ databases">
        <authorList>
            <person name="Riesco R."/>
        </authorList>
    </citation>
    <scope>NUCLEOTIDE SEQUENCE [LARGE SCALE GENOMIC DNA]</scope>
    <source>
        <strain evidence="11 12">NCIMB 15449</strain>
    </source>
</reference>
<keyword evidence="4" id="KW-0808">Transferase</keyword>
<dbReference type="GO" id="GO:0016301">
    <property type="term" value="F:kinase activity"/>
    <property type="evidence" value="ECO:0007669"/>
    <property type="project" value="UniProtKB-KW"/>
</dbReference>
<evidence type="ECO:0000256" key="3">
    <source>
        <dbReference type="ARBA" id="ARBA00022553"/>
    </source>
</evidence>
<proteinExistence type="predicted"/>
<keyword evidence="9" id="KW-0472">Membrane</keyword>
<comment type="catalytic activity">
    <reaction evidence="1">
        <text>ATP + protein L-histidine = ADP + protein N-phospho-L-histidine.</text>
        <dbReference type="EC" id="2.7.13.3"/>
    </reaction>
</comment>
<evidence type="ECO:0000313" key="12">
    <source>
        <dbReference type="Proteomes" id="UP001609175"/>
    </source>
</evidence>
<keyword evidence="8" id="KW-0902">Two-component regulatory system</keyword>
<evidence type="ECO:0000256" key="8">
    <source>
        <dbReference type="ARBA" id="ARBA00023012"/>
    </source>
</evidence>
<feature type="transmembrane region" description="Helical" evidence="9">
    <location>
        <begin position="122"/>
        <end position="142"/>
    </location>
</feature>
<organism evidence="11 12">
    <name type="scientific">Antrihabitans spumae</name>
    <dbReference type="NCBI Taxonomy" id="3373370"/>
    <lineage>
        <taxon>Bacteria</taxon>
        <taxon>Bacillati</taxon>
        <taxon>Actinomycetota</taxon>
        <taxon>Actinomycetes</taxon>
        <taxon>Mycobacteriales</taxon>
        <taxon>Nocardiaceae</taxon>
        <taxon>Antrihabitans</taxon>
    </lineage>
</organism>
<dbReference type="Gene3D" id="3.30.565.10">
    <property type="entry name" value="Histidine kinase-like ATPase, C-terminal domain"/>
    <property type="match status" value="1"/>
</dbReference>
<dbReference type="PANTHER" id="PTHR24421:SF10">
    <property type="entry name" value="NITRATE_NITRITE SENSOR PROTEIN NARQ"/>
    <property type="match status" value="1"/>
</dbReference>
<feature type="transmembrane region" description="Helical" evidence="9">
    <location>
        <begin position="203"/>
        <end position="225"/>
    </location>
</feature>
<feature type="transmembrane region" description="Helical" evidence="9">
    <location>
        <begin position="87"/>
        <end position="110"/>
    </location>
</feature>
<gene>
    <name evidence="11" type="ORF">ACHIPZ_10055</name>
</gene>
<evidence type="ECO:0000256" key="6">
    <source>
        <dbReference type="ARBA" id="ARBA00022777"/>
    </source>
</evidence>
<dbReference type="SUPFAM" id="SSF55874">
    <property type="entry name" value="ATPase domain of HSP90 chaperone/DNA topoisomerase II/histidine kinase"/>
    <property type="match status" value="1"/>
</dbReference>
<dbReference type="Proteomes" id="UP001609175">
    <property type="component" value="Unassembled WGS sequence"/>
</dbReference>
<keyword evidence="6 11" id="KW-0418">Kinase</keyword>
<keyword evidence="3" id="KW-0597">Phosphoprotein</keyword>
<evidence type="ECO:0000256" key="4">
    <source>
        <dbReference type="ARBA" id="ARBA00022679"/>
    </source>
</evidence>
<dbReference type="InterPro" id="IPR003594">
    <property type="entry name" value="HATPase_dom"/>
</dbReference>
<dbReference type="RefSeq" id="WP_395114037.1">
    <property type="nucleotide sequence ID" value="NZ_JBIMSO010000041.1"/>
</dbReference>
<feature type="domain" description="Histidine kinase/HSP90-like ATPase" evidence="10">
    <location>
        <begin position="491"/>
        <end position="579"/>
    </location>
</feature>
<dbReference type="InterPro" id="IPR036890">
    <property type="entry name" value="HATPase_C_sf"/>
</dbReference>
<dbReference type="SMART" id="SM00387">
    <property type="entry name" value="HATPase_c"/>
    <property type="match status" value="1"/>
</dbReference>
<keyword evidence="7" id="KW-0067">ATP-binding</keyword>
<keyword evidence="5" id="KW-0547">Nucleotide-binding</keyword>
<sequence>MSRLSVIAVALATAGLTTVMVVAVDWDAFRAVKNPLELVMFVLVGWAFVGAGIASWRIRPHDNTGKLMIGAGLLWLARGFNFSSQPLLFTIGWALIVAYFAVLIQVVLGFPLGRLRKSWERWFVAGCYTYYLGSAMLELAFADPGRVAGQTSGEPINLLLIRDDPDVFDALQLVFGLIDVSIAVVMIVVLYRRWRRGSAAYRSAFAPLWIVALIGTAVVLTLYAIDATSPGALDEAGAIIGYAATILSPLSIALGLWRFRVARGAVSDVMVEVGAAPLGEDFSRALRRAVRDPSLVLWSWSADRRCYVDAEGLGHRLPDDDGPRAATVLERDGVPVGALVYDQSLRDQPQLIAAVRSAATVALDNHRLQAELEAQLEEVRQSRGRIVAAGDQQRRRLERDLHDGAQQRLVAASILLRRAQRSQHDPQMRDLLVQGAAELDSALKELRDLARGVYPPVLQERGLGAALDGLAERSPLPLEIVDDLAERPAAAVELAAYFIAAEAVTNAIKHSAATHVEIAMSAADGELKLVVADDGCGGATFGPGGGLSGLLDRASALGGRLSVLSPEGGGTTVTVHLPL</sequence>